<reference evidence="4" key="1">
    <citation type="journal article" date="2023" name="Mol. Phylogenet. Evol.">
        <title>Genome-scale phylogeny and comparative genomics of the fungal order Sordariales.</title>
        <authorList>
            <person name="Hensen N."/>
            <person name="Bonometti L."/>
            <person name="Westerberg I."/>
            <person name="Brannstrom I.O."/>
            <person name="Guillou S."/>
            <person name="Cros-Aarteil S."/>
            <person name="Calhoun S."/>
            <person name="Haridas S."/>
            <person name="Kuo A."/>
            <person name="Mondo S."/>
            <person name="Pangilinan J."/>
            <person name="Riley R."/>
            <person name="LaButti K."/>
            <person name="Andreopoulos B."/>
            <person name="Lipzen A."/>
            <person name="Chen C."/>
            <person name="Yan M."/>
            <person name="Daum C."/>
            <person name="Ng V."/>
            <person name="Clum A."/>
            <person name="Steindorff A."/>
            <person name="Ohm R.A."/>
            <person name="Martin F."/>
            <person name="Silar P."/>
            <person name="Natvig D.O."/>
            <person name="Lalanne C."/>
            <person name="Gautier V."/>
            <person name="Ament-Velasquez S.L."/>
            <person name="Kruys A."/>
            <person name="Hutchinson M.I."/>
            <person name="Powell A.J."/>
            <person name="Barry K."/>
            <person name="Miller A.N."/>
            <person name="Grigoriev I.V."/>
            <person name="Debuchy R."/>
            <person name="Gladieux P."/>
            <person name="Hiltunen Thoren M."/>
            <person name="Johannesson H."/>
        </authorList>
    </citation>
    <scope>NUCLEOTIDE SEQUENCE</scope>
    <source>
        <strain evidence="4">CBS 892.96</strain>
    </source>
</reference>
<dbReference type="SUPFAM" id="SSF46934">
    <property type="entry name" value="UBA-like"/>
    <property type="match status" value="1"/>
</dbReference>
<feature type="domain" description="UBX" evidence="2">
    <location>
        <begin position="334"/>
        <end position="389"/>
    </location>
</feature>
<dbReference type="GO" id="GO:0043130">
    <property type="term" value="F:ubiquitin binding"/>
    <property type="evidence" value="ECO:0007669"/>
    <property type="project" value="TreeGrafter"/>
</dbReference>
<dbReference type="Proteomes" id="UP001302321">
    <property type="component" value="Unassembled WGS sequence"/>
</dbReference>
<dbReference type="SUPFAM" id="SSF54236">
    <property type="entry name" value="Ubiquitin-like"/>
    <property type="match status" value="1"/>
</dbReference>
<dbReference type="InterPro" id="IPR029071">
    <property type="entry name" value="Ubiquitin-like_domsf"/>
</dbReference>
<evidence type="ECO:0000256" key="1">
    <source>
        <dbReference type="SAM" id="MobiDB-lite"/>
    </source>
</evidence>
<dbReference type="FunFam" id="3.30.420.210:FF:000002">
    <property type="entry name" value="UBX domain-containing protein 1"/>
    <property type="match status" value="1"/>
</dbReference>
<keyword evidence="5" id="KW-1185">Reference proteome</keyword>
<evidence type="ECO:0000259" key="2">
    <source>
        <dbReference type="PROSITE" id="PS50033"/>
    </source>
</evidence>
<dbReference type="PROSITE" id="PS51399">
    <property type="entry name" value="SEP"/>
    <property type="match status" value="1"/>
</dbReference>
<feature type="compositionally biased region" description="Acidic residues" evidence="1">
    <location>
        <begin position="113"/>
        <end position="124"/>
    </location>
</feature>
<evidence type="ECO:0000313" key="4">
    <source>
        <dbReference type="EMBL" id="KAK4174358.1"/>
    </source>
</evidence>
<dbReference type="GO" id="GO:0007030">
    <property type="term" value="P:Golgi organization"/>
    <property type="evidence" value="ECO:0007669"/>
    <property type="project" value="TreeGrafter"/>
</dbReference>
<dbReference type="Gene3D" id="3.30.420.210">
    <property type="entry name" value="SEP domain"/>
    <property type="match status" value="1"/>
</dbReference>
<dbReference type="Pfam" id="PF00789">
    <property type="entry name" value="UBX"/>
    <property type="match status" value="1"/>
</dbReference>
<dbReference type="GO" id="GO:0061025">
    <property type="term" value="P:membrane fusion"/>
    <property type="evidence" value="ECO:0007669"/>
    <property type="project" value="TreeGrafter"/>
</dbReference>
<dbReference type="EMBL" id="MU866286">
    <property type="protein sequence ID" value="KAK4174358.1"/>
    <property type="molecule type" value="Genomic_DNA"/>
</dbReference>
<dbReference type="CDD" id="cd14348">
    <property type="entry name" value="UBA_p47"/>
    <property type="match status" value="1"/>
</dbReference>
<organism evidence="4 5">
    <name type="scientific">Triangularia setosa</name>
    <dbReference type="NCBI Taxonomy" id="2587417"/>
    <lineage>
        <taxon>Eukaryota</taxon>
        <taxon>Fungi</taxon>
        <taxon>Dikarya</taxon>
        <taxon>Ascomycota</taxon>
        <taxon>Pezizomycotina</taxon>
        <taxon>Sordariomycetes</taxon>
        <taxon>Sordariomycetidae</taxon>
        <taxon>Sordariales</taxon>
        <taxon>Podosporaceae</taxon>
        <taxon>Triangularia</taxon>
    </lineage>
</organism>
<dbReference type="SMART" id="SM00553">
    <property type="entry name" value="SEP"/>
    <property type="match status" value="1"/>
</dbReference>
<evidence type="ECO:0000259" key="3">
    <source>
        <dbReference type="PROSITE" id="PS51399"/>
    </source>
</evidence>
<proteinExistence type="predicted"/>
<dbReference type="GO" id="GO:0031468">
    <property type="term" value="P:nuclear membrane reassembly"/>
    <property type="evidence" value="ECO:0007669"/>
    <property type="project" value="TreeGrafter"/>
</dbReference>
<dbReference type="PANTHER" id="PTHR23333">
    <property type="entry name" value="UBX DOMAIN CONTAINING PROTEIN"/>
    <property type="match status" value="1"/>
</dbReference>
<reference evidence="4" key="2">
    <citation type="submission" date="2023-05" db="EMBL/GenBank/DDBJ databases">
        <authorList>
            <consortium name="Lawrence Berkeley National Laboratory"/>
            <person name="Steindorff A."/>
            <person name="Hensen N."/>
            <person name="Bonometti L."/>
            <person name="Westerberg I."/>
            <person name="Brannstrom I.O."/>
            <person name="Guillou S."/>
            <person name="Cros-Aarteil S."/>
            <person name="Calhoun S."/>
            <person name="Haridas S."/>
            <person name="Kuo A."/>
            <person name="Mondo S."/>
            <person name="Pangilinan J."/>
            <person name="Riley R."/>
            <person name="Labutti K."/>
            <person name="Andreopoulos B."/>
            <person name="Lipzen A."/>
            <person name="Chen C."/>
            <person name="Yanf M."/>
            <person name="Daum C."/>
            <person name="Ng V."/>
            <person name="Clum A."/>
            <person name="Ohm R."/>
            <person name="Martin F."/>
            <person name="Silar P."/>
            <person name="Natvig D."/>
            <person name="Lalanne C."/>
            <person name="Gautier V."/>
            <person name="Ament-Velasquez S.L."/>
            <person name="Kruys A."/>
            <person name="Hutchinson M.I."/>
            <person name="Powell A.J."/>
            <person name="Barry K."/>
            <person name="Miller A.N."/>
            <person name="Grigoriev I.V."/>
            <person name="Debuchy R."/>
            <person name="Gladieux P."/>
            <person name="Thoren M.H."/>
            <person name="Johannesson H."/>
        </authorList>
    </citation>
    <scope>NUCLEOTIDE SEQUENCE</scope>
    <source>
        <strain evidence="4">CBS 892.96</strain>
    </source>
</reference>
<feature type="compositionally biased region" description="Low complexity" evidence="1">
    <location>
        <begin position="54"/>
        <end position="65"/>
    </location>
</feature>
<dbReference type="PROSITE" id="PS50033">
    <property type="entry name" value="UBX"/>
    <property type="match status" value="1"/>
</dbReference>
<dbReference type="Gene3D" id="1.10.8.10">
    <property type="entry name" value="DNA helicase RuvA subunit, C-terminal domain"/>
    <property type="match status" value="1"/>
</dbReference>
<feature type="region of interest" description="Disordered" evidence="1">
    <location>
        <begin position="46"/>
        <end position="221"/>
    </location>
</feature>
<feature type="domain" description="SEP" evidence="3">
    <location>
        <begin position="220"/>
        <end position="284"/>
    </location>
</feature>
<dbReference type="SUPFAM" id="SSF102848">
    <property type="entry name" value="NSFL1 (p97 ATPase) cofactor p47, SEP domain"/>
    <property type="match status" value="1"/>
</dbReference>
<accession>A0AAN6W3P4</accession>
<dbReference type="GO" id="GO:0000045">
    <property type="term" value="P:autophagosome assembly"/>
    <property type="evidence" value="ECO:0007669"/>
    <property type="project" value="TreeGrafter"/>
</dbReference>
<dbReference type="InterPro" id="IPR036241">
    <property type="entry name" value="NSFL1C_SEP_dom_sf"/>
</dbReference>
<dbReference type="Gene3D" id="3.10.20.90">
    <property type="entry name" value="Phosphatidylinositol 3-kinase Catalytic Subunit, Chain A, domain 1"/>
    <property type="match status" value="1"/>
</dbReference>
<dbReference type="AlphaFoldDB" id="A0AAN6W3P4"/>
<evidence type="ECO:0008006" key="6">
    <source>
        <dbReference type="Google" id="ProtNLM"/>
    </source>
</evidence>
<dbReference type="Pfam" id="PF14555">
    <property type="entry name" value="UBA_4"/>
    <property type="match status" value="1"/>
</dbReference>
<feature type="compositionally biased region" description="Low complexity" evidence="1">
    <location>
        <begin position="177"/>
        <end position="192"/>
    </location>
</feature>
<dbReference type="GO" id="GO:0005634">
    <property type="term" value="C:nucleus"/>
    <property type="evidence" value="ECO:0007669"/>
    <property type="project" value="TreeGrafter"/>
</dbReference>
<sequence length="415" mass="44506">MADQGHDTLISNFCDLTGASAEQATEYLTATNWDVNTAVAAFYGDLDENEQGPSSSTAAAAATTADSEYTGPRTLDGRPAPEYAGASSSTSKKPVKRRGLATLSSLGGGRNQDDDDDDDDENSDEDGRRGPRDLFAGGEKSGLAVQDPAQRSSDPRRLINDIVAKARANATEGDPESSPAAGPSSSRFSGSGQTLGGDGVESRTIAGPRGTSTAVPEGPAQERILHIWRDGFSIDDGELRRFDDPQNRSDLDMIRNGRAPIHLMNVRMDQRVDVKLQQHDENYRPLPKIYRPFGGEGRRLGSPVPGEVTTTLSAPVATTTQIQASQTPSTGVDESQPTLMLRIQLPDGTRMPARFNPSQTVGDVYDFIGQSSSSLSARPWVLSTTFPNKDHEDKELVLGELPEFKKGGTAVVKWK</sequence>
<name>A0AAN6W3P4_9PEZI</name>
<dbReference type="GO" id="GO:0005829">
    <property type="term" value="C:cytosol"/>
    <property type="evidence" value="ECO:0007669"/>
    <property type="project" value="TreeGrafter"/>
</dbReference>
<dbReference type="GO" id="GO:0043161">
    <property type="term" value="P:proteasome-mediated ubiquitin-dependent protein catabolic process"/>
    <property type="evidence" value="ECO:0007669"/>
    <property type="project" value="TreeGrafter"/>
</dbReference>
<evidence type="ECO:0000313" key="5">
    <source>
        <dbReference type="Proteomes" id="UP001302321"/>
    </source>
</evidence>
<protein>
    <recommendedName>
        <fullName evidence="6">UBX domain-containing protein 1</fullName>
    </recommendedName>
</protein>
<comment type="caution">
    <text evidence="4">The sequence shown here is derived from an EMBL/GenBank/DDBJ whole genome shotgun (WGS) entry which is preliminary data.</text>
</comment>
<dbReference type="InterPro" id="IPR001012">
    <property type="entry name" value="UBX_dom"/>
</dbReference>
<dbReference type="PANTHER" id="PTHR23333:SF20">
    <property type="entry name" value="NSFL1 COFACTOR P47"/>
    <property type="match status" value="1"/>
</dbReference>
<gene>
    <name evidence="4" type="ORF">QBC36DRAFT_218665</name>
</gene>
<dbReference type="Pfam" id="PF08059">
    <property type="entry name" value="SEP"/>
    <property type="match status" value="1"/>
</dbReference>
<dbReference type="InterPro" id="IPR012989">
    <property type="entry name" value="SEP_domain"/>
</dbReference>
<dbReference type="InterPro" id="IPR009060">
    <property type="entry name" value="UBA-like_sf"/>
</dbReference>